<dbReference type="AlphaFoldDB" id="A0A7H8QCB9"/>
<organism evidence="1 2">
    <name type="scientific">Planococcus glaciei</name>
    <dbReference type="NCBI Taxonomy" id="459472"/>
    <lineage>
        <taxon>Bacteria</taxon>
        <taxon>Bacillati</taxon>
        <taxon>Bacillota</taxon>
        <taxon>Bacilli</taxon>
        <taxon>Bacillales</taxon>
        <taxon>Caryophanaceae</taxon>
        <taxon>Planococcus</taxon>
    </lineage>
</organism>
<sequence length="154" mass="18490">MELSKQYAAELEKRVGGQQRHGNWYFTLEQIKQLPGIIKSFDQIDDLAISPYHITENSIMEAYWCILSIKVVDEVQDKFDVLLSETGKRSLKGLEHHYIEQWDYTYYEILKGDVKGFIDSVSRYIRYMEKREPLLREEYDEPNQLDQGFYYEIW</sequence>
<protein>
    <submittedName>
        <fullName evidence="1">Uncharacterized protein</fullName>
    </submittedName>
</protein>
<dbReference type="RefSeq" id="WP_176294565.1">
    <property type="nucleotide sequence ID" value="NZ_CP051177.1"/>
</dbReference>
<dbReference type="Proteomes" id="UP000509222">
    <property type="component" value="Chromosome"/>
</dbReference>
<reference evidence="2" key="1">
    <citation type="submission" date="2020-06" db="EMBL/GenBank/DDBJ databases">
        <title>Isolation of Planomicrobium glaciei.</title>
        <authorList>
            <person name="Malisova L."/>
            <person name="Safrankova R."/>
            <person name="Jakubu V."/>
            <person name="Spanelova P."/>
        </authorList>
    </citation>
    <scope>NUCLEOTIDE SEQUENCE [LARGE SCALE GENOMIC DNA]</scope>
    <source>
        <strain evidence="2">NRL-ATB46093</strain>
    </source>
</reference>
<name>A0A7H8QCB9_9BACL</name>
<dbReference type="EMBL" id="CP051177">
    <property type="protein sequence ID" value="QKX51005.1"/>
    <property type="molecule type" value="Genomic_DNA"/>
</dbReference>
<evidence type="ECO:0000313" key="1">
    <source>
        <dbReference type="EMBL" id="QKX51005.1"/>
    </source>
</evidence>
<keyword evidence="2" id="KW-1185">Reference proteome</keyword>
<gene>
    <name evidence="1" type="ORF">HF394_10635</name>
</gene>
<evidence type="ECO:0000313" key="2">
    <source>
        <dbReference type="Proteomes" id="UP000509222"/>
    </source>
</evidence>
<accession>A0A7H8QCB9</accession>
<proteinExistence type="predicted"/>